<evidence type="ECO:0000313" key="2">
    <source>
        <dbReference type="Proteomes" id="UP000316167"/>
    </source>
</evidence>
<accession>A0A562SHB6</accession>
<dbReference type="Proteomes" id="UP000316167">
    <property type="component" value="Unassembled WGS sequence"/>
</dbReference>
<reference evidence="1 2" key="1">
    <citation type="journal article" date="2015" name="Stand. Genomic Sci.">
        <title>Genomic Encyclopedia of Bacterial and Archaeal Type Strains, Phase III: the genomes of soil and plant-associated and newly described type strains.</title>
        <authorList>
            <person name="Whitman W.B."/>
            <person name="Woyke T."/>
            <person name="Klenk H.P."/>
            <person name="Zhou Y."/>
            <person name="Lilburn T.G."/>
            <person name="Beck B.J."/>
            <person name="De Vos P."/>
            <person name="Vandamme P."/>
            <person name="Eisen J.A."/>
            <person name="Garrity G."/>
            <person name="Hugenholtz P."/>
            <person name="Kyrpides N.C."/>
        </authorList>
    </citation>
    <scope>NUCLEOTIDE SEQUENCE [LARGE SCALE GENOMIC DNA]</scope>
    <source>
        <strain evidence="1 2">CGMCC 1.7271</strain>
    </source>
</reference>
<proteinExistence type="predicted"/>
<protein>
    <submittedName>
        <fullName evidence="1">Uncharacterized protein</fullName>
    </submittedName>
</protein>
<dbReference type="RefSeq" id="WP_158637417.1">
    <property type="nucleotide sequence ID" value="NZ_VLLE01000005.1"/>
</dbReference>
<name>A0A562SHB6_9BACT</name>
<evidence type="ECO:0000313" key="1">
    <source>
        <dbReference type="EMBL" id="TWI80622.1"/>
    </source>
</evidence>
<organism evidence="1 2">
    <name type="scientific">Lacibacter cauensis</name>
    <dbReference type="NCBI Taxonomy" id="510947"/>
    <lineage>
        <taxon>Bacteria</taxon>
        <taxon>Pseudomonadati</taxon>
        <taxon>Bacteroidota</taxon>
        <taxon>Chitinophagia</taxon>
        <taxon>Chitinophagales</taxon>
        <taxon>Chitinophagaceae</taxon>
        <taxon>Lacibacter</taxon>
    </lineage>
</organism>
<dbReference type="EMBL" id="VLLE01000005">
    <property type="protein sequence ID" value="TWI80622.1"/>
    <property type="molecule type" value="Genomic_DNA"/>
</dbReference>
<sequence>MNKAHHIKELEMKIEHIRKEPIKGWLGKISKSYKVKKIEKKIQSLRKEA</sequence>
<keyword evidence="2" id="KW-1185">Reference proteome</keyword>
<dbReference type="AlphaFoldDB" id="A0A562SHB6"/>
<comment type="caution">
    <text evidence="1">The sequence shown here is derived from an EMBL/GenBank/DDBJ whole genome shotgun (WGS) entry which is preliminary data.</text>
</comment>
<gene>
    <name evidence="1" type="ORF">IQ13_3301</name>
</gene>